<organism evidence="2 3">
    <name type="scientific">Tanacetum coccineum</name>
    <dbReference type="NCBI Taxonomy" id="301880"/>
    <lineage>
        <taxon>Eukaryota</taxon>
        <taxon>Viridiplantae</taxon>
        <taxon>Streptophyta</taxon>
        <taxon>Embryophyta</taxon>
        <taxon>Tracheophyta</taxon>
        <taxon>Spermatophyta</taxon>
        <taxon>Magnoliopsida</taxon>
        <taxon>eudicotyledons</taxon>
        <taxon>Gunneridae</taxon>
        <taxon>Pentapetalae</taxon>
        <taxon>asterids</taxon>
        <taxon>campanulids</taxon>
        <taxon>Asterales</taxon>
        <taxon>Asteraceae</taxon>
        <taxon>Asteroideae</taxon>
        <taxon>Anthemideae</taxon>
        <taxon>Anthemidinae</taxon>
        <taxon>Tanacetum</taxon>
    </lineage>
</organism>
<evidence type="ECO:0000256" key="1">
    <source>
        <dbReference type="SAM" id="MobiDB-lite"/>
    </source>
</evidence>
<gene>
    <name evidence="2" type="ORF">Tco_0926256</name>
</gene>
<comment type="caution">
    <text evidence="2">The sequence shown here is derived from an EMBL/GenBank/DDBJ whole genome shotgun (WGS) entry which is preliminary data.</text>
</comment>
<reference evidence="2" key="1">
    <citation type="journal article" date="2022" name="Int. J. Mol. Sci.">
        <title>Draft Genome of Tanacetum Coccineum: Genomic Comparison of Closely Related Tanacetum-Family Plants.</title>
        <authorList>
            <person name="Yamashiro T."/>
            <person name="Shiraishi A."/>
            <person name="Nakayama K."/>
            <person name="Satake H."/>
        </authorList>
    </citation>
    <scope>NUCLEOTIDE SEQUENCE</scope>
</reference>
<reference evidence="2" key="2">
    <citation type="submission" date="2022-01" db="EMBL/GenBank/DDBJ databases">
        <authorList>
            <person name="Yamashiro T."/>
            <person name="Shiraishi A."/>
            <person name="Satake H."/>
            <person name="Nakayama K."/>
        </authorList>
    </citation>
    <scope>NUCLEOTIDE SEQUENCE</scope>
</reference>
<evidence type="ECO:0000313" key="2">
    <source>
        <dbReference type="EMBL" id="GJT35837.1"/>
    </source>
</evidence>
<dbReference type="EMBL" id="BQNB010015084">
    <property type="protein sequence ID" value="GJT35837.1"/>
    <property type="molecule type" value="Genomic_DNA"/>
</dbReference>
<evidence type="ECO:0000313" key="3">
    <source>
        <dbReference type="Proteomes" id="UP001151760"/>
    </source>
</evidence>
<protein>
    <submittedName>
        <fullName evidence="2">Uncharacterized protein</fullName>
    </submittedName>
</protein>
<dbReference type="Proteomes" id="UP001151760">
    <property type="component" value="Unassembled WGS sequence"/>
</dbReference>
<accession>A0ABQ5DBT6</accession>
<sequence>MFTDKHTQLESEPPNGSKMMMISTNPYEISIKLFIFIQKFRDSNLMYNASKDVWDKIVQAVVASSDNALLTQFKPRSSLSHDVCSHQFRPRSSS</sequence>
<keyword evidence="3" id="KW-1185">Reference proteome</keyword>
<name>A0ABQ5DBT6_9ASTR</name>
<proteinExistence type="predicted"/>
<feature type="region of interest" description="Disordered" evidence="1">
    <location>
        <begin position="1"/>
        <end position="20"/>
    </location>
</feature>